<dbReference type="PANTHER" id="PTHR24148">
    <property type="entry name" value="ANKYRIN REPEAT DOMAIN-CONTAINING PROTEIN 39 HOMOLOG-RELATED"/>
    <property type="match status" value="1"/>
</dbReference>
<accession>A0AAJ0HJW3</accession>
<dbReference type="PANTHER" id="PTHR24148:SF73">
    <property type="entry name" value="HET DOMAIN PROTEIN (AFU_ORTHOLOGUE AFUA_8G01020)"/>
    <property type="match status" value="1"/>
</dbReference>
<feature type="domain" description="Heterokaryon incompatibility" evidence="1">
    <location>
        <begin position="1"/>
        <end position="114"/>
    </location>
</feature>
<proteinExistence type="predicted"/>
<dbReference type="AlphaFoldDB" id="A0AAJ0HJW3"/>
<evidence type="ECO:0000259" key="1">
    <source>
        <dbReference type="Pfam" id="PF06985"/>
    </source>
</evidence>
<dbReference type="Proteomes" id="UP001275084">
    <property type="component" value="Unassembled WGS sequence"/>
</dbReference>
<evidence type="ECO:0000313" key="2">
    <source>
        <dbReference type="EMBL" id="KAK3353760.1"/>
    </source>
</evidence>
<reference evidence="2" key="1">
    <citation type="journal article" date="2023" name="Mol. Phylogenet. Evol.">
        <title>Genome-scale phylogeny and comparative genomics of the fungal order Sordariales.</title>
        <authorList>
            <person name="Hensen N."/>
            <person name="Bonometti L."/>
            <person name="Westerberg I."/>
            <person name="Brannstrom I.O."/>
            <person name="Guillou S."/>
            <person name="Cros-Aarteil S."/>
            <person name="Calhoun S."/>
            <person name="Haridas S."/>
            <person name="Kuo A."/>
            <person name="Mondo S."/>
            <person name="Pangilinan J."/>
            <person name="Riley R."/>
            <person name="LaButti K."/>
            <person name="Andreopoulos B."/>
            <person name="Lipzen A."/>
            <person name="Chen C."/>
            <person name="Yan M."/>
            <person name="Daum C."/>
            <person name="Ng V."/>
            <person name="Clum A."/>
            <person name="Steindorff A."/>
            <person name="Ohm R.A."/>
            <person name="Martin F."/>
            <person name="Silar P."/>
            <person name="Natvig D.O."/>
            <person name="Lalanne C."/>
            <person name="Gautier V."/>
            <person name="Ament-Velasquez S.L."/>
            <person name="Kruys A."/>
            <person name="Hutchinson M.I."/>
            <person name="Powell A.J."/>
            <person name="Barry K."/>
            <person name="Miller A.N."/>
            <person name="Grigoriev I.V."/>
            <person name="Debuchy R."/>
            <person name="Gladieux P."/>
            <person name="Hiltunen Thoren M."/>
            <person name="Johannesson H."/>
        </authorList>
    </citation>
    <scope>NUCLEOTIDE SEQUENCE</scope>
    <source>
        <strain evidence="2">CBS 955.72</strain>
    </source>
</reference>
<dbReference type="InterPro" id="IPR010730">
    <property type="entry name" value="HET"/>
</dbReference>
<dbReference type="Pfam" id="PF06985">
    <property type="entry name" value="HET"/>
    <property type="match status" value="1"/>
</dbReference>
<dbReference type="InterPro" id="IPR052895">
    <property type="entry name" value="HetReg/Transcr_Mod"/>
</dbReference>
<dbReference type="EMBL" id="JAUIQD010000004">
    <property type="protein sequence ID" value="KAK3353760.1"/>
    <property type="molecule type" value="Genomic_DNA"/>
</dbReference>
<name>A0AAJ0HJW3_9PEZI</name>
<organism evidence="2 3">
    <name type="scientific">Lasiosphaeria hispida</name>
    <dbReference type="NCBI Taxonomy" id="260671"/>
    <lineage>
        <taxon>Eukaryota</taxon>
        <taxon>Fungi</taxon>
        <taxon>Dikarya</taxon>
        <taxon>Ascomycota</taxon>
        <taxon>Pezizomycotina</taxon>
        <taxon>Sordariomycetes</taxon>
        <taxon>Sordariomycetidae</taxon>
        <taxon>Sordariales</taxon>
        <taxon>Lasiosphaeriaceae</taxon>
        <taxon>Lasiosphaeria</taxon>
    </lineage>
</organism>
<keyword evidence="3" id="KW-1185">Reference proteome</keyword>
<sequence>MWIDQISVNREDPDERSHQVKLMSRIYGHAIKTVVWLGPPDGPCEAGFSLAQKIFRLCENDEFGFESERRKFRLPNWNDRIPTQLLPRHNSRPWTELMQLLGRDWFTRIWVVQEVTLSRNTPILITDPRYGAGSISSLQGSWLSSGITYSDTSLYYLQPKRSLLNLVQIASSRKKSRLDALLVQTSSHDAADPRDCLFALLGMVA</sequence>
<evidence type="ECO:0000313" key="3">
    <source>
        <dbReference type="Proteomes" id="UP001275084"/>
    </source>
</evidence>
<gene>
    <name evidence="2" type="ORF">B0T25DRAFT_220642</name>
</gene>
<comment type="caution">
    <text evidence="2">The sequence shown here is derived from an EMBL/GenBank/DDBJ whole genome shotgun (WGS) entry which is preliminary data.</text>
</comment>
<protein>
    <submittedName>
        <fullName evidence="2">Heterokaryon incompatibility protein-domain-containing protein</fullName>
    </submittedName>
</protein>
<reference evidence="2" key="2">
    <citation type="submission" date="2023-06" db="EMBL/GenBank/DDBJ databases">
        <authorList>
            <consortium name="Lawrence Berkeley National Laboratory"/>
            <person name="Haridas S."/>
            <person name="Hensen N."/>
            <person name="Bonometti L."/>
            <person name="Westerberg I."/>
            <person name="Brannstrom I.O."/>
            <person name="Guillou S."/>
            <person name="Cros-Aarteil S."/>
            <person name="Calhoun S."/>
            <person name="Kuo A."/>
            <person name="Mondo S."/>
            <person name="Pangilinan J."/>
            <person name="Riley R."/>
            <person name="Labutti K."/>
            <person name="Andreopoulos B."/>
            <person name="Lipzen A."/>
            <person name="Chen C."/>
            <person name="Yanf M."/>
            <person name="Daum C."/>
            <person name="Ng V."/>
            <person name="Clum A."/>
            <person name="Steindorff A."/>
            <person name="Ohm R."/>
            <person name="Martin F."/>
            <person name="Silar P."/>
            <person name="Natvig D."/>
            <person name="Lalanne C."/>
            <person name="Gautier V."/>
            <person name="Ament-Velasquez S.L."/>
            <person name="Kruys A."/>
            <person name="Hutchinson M.I."/>
            <person name="Powell A.J."/>
            <person name="Barry K."/>
            <person name="Miller A.N."/>
            <person name="Grigoriev I.V."/>
            <person name="Debuchy R."/>
            <person name="Gladieux P."/>
            <person name="Thoren M.H."/>
            <person name="Johannesson H."/>
        </authorList>
    </citation>
    <scope>NUCLEOTIDE SEQUENCE</scope>
    <source>
        <strain evidence="2">CBS 955.72</strain>
    </source>
</reference>